<evidence type="ECO:0000256" key="3">
    <source>
        <dbReference type="ARBA" id="ARBA00022496"/>
    </source>
</evidence>
<dbReference type="Gene3D" id="2.40.50.140">
    <property type="entry name" value="Nucleic acid-binding proteins"/>
    <property type="match status" value="1"/>
</dbReference>
<dbReference type="InterPro" id="IPR003593">
    <property type="entry name" value="AAA+_ATPase"/>
</dbReference>
<dbReference type="Pfam" id="PF00005">
    <property type="entry name" value="ABC_tran"/>
    <property type="match status" value="1"/>
</dbReference>
<evidence type="ECO:0000256" key="6">
    <source>
        <dbReference type="ARBA" id="ARBA00023004"/>
    </source>
</evidence>
<dbReference type="SUPFAM" id="SSF50331">
    <property type="entry name" value="MOP-like"/>
    <property type="match status" value="1"/>
</dbReference>
<keyword evidence="1" id="KW-0813">Transport</keyword>
<evidence type="ECO:0000256" key="2">
    <source>
        <dbReference type="ARBA" id="ARBA00022475"/>
    </source>
</evidence>
<dbReference type="FunFam" id="3.40.50.300:FF:000425">
    <property type="entry name" value="Probable ABC transporter, ATP-binding subunit"/>
    <property type="match status" value="1"/>
</dbReference>
<dbReference type="Pfam" id="PF08402">
    <property type="entry name" value="TOBE_2"/>
    <property type="match status" value="1"/>
</dbReference>
<gene>
    <name evidence="10" type="ORF">CWI81_01025</name>
</gene>
<protein>
    <submittedName>
        <fullName evidence="10">Iron ABC transporter ATP-binding protein</fullName>
    </submittedName>
</protein>
<dbReference type="RefSeq" id="WP_126783381.1">
    <property type="nucleotide sequence ID" value="NZ_PIQF01000001.1"/>
</dbReference>
<evidence type="ECO:0000256" key="7">
    <source>
        <dbReference type="ARBA" id="ARBA00023065"/>
    </source>
</evidence>
<dbReference type="OrthoDB" id="9802264at2"/>
<evidence type="ECO:0000313" key="11">
    <source>
        <dbReference type="Proteomes" id="UP000287908"/>
    </source>
</evidence>
<dbReference type="InterPro" id="IPR027417">
    <property type="entry name" value="P-loop_NTPase"/>
</dbReference>
<organism evidence="10 11">
    <name type="scientific">Idiomarina seosinensis</name>
    <dbReference type="NCBI Taxonomy" id="281739"/>
    <lineage>
        <taxon>Bacteria</taxon>
        <taxon>Pseudomonadati</taxon>
        <taxon>Pseudomonadota</taxon>
        <taxon>Gammaproteobacteria</taxon>
        <taxon>Alteromonadales</taxon>
        <taxon>Idiomarinaceae</taxon>
        <taxon>Idiomarina</taxon>
    </lineage>
</organism>
<dbReference type="InterPro" id="IPR015853">
    <property type="entry name" value="ABC_transpr_FbpC"/>
</dbReference>
<name>A0A432ZGH9_9GAMM</name>
<dbReference type="PROSITE" id="PS00211">
    <property type="entry name" value="ABC_TRANSPORTER_1"/>
    <property type="match status" value="1"/>
</dbReference>
<comment type="caution">
    <text evidence="10">The sequence shown here is derived from an EMBL/GenBank/DDBJ whole genome shotgun (WGS) entry which is preliminary data.</text>
</comment>
<dbReference type="EMBL" id="PIQF01000001">
    <property type="protein sequence ID" value="RUO77115.1"/>
    <property type="molecule type" value="Genomic_DNA"/>
</dbReference>
<evidence type="ECO:0000313" key="10">
    <source>
        <dbReference type="EMBL" id="RUO77115.1"/>
    </source>
</evidence>
<keyword evidence="7" id="KW-0406">Ion transport</keyword>
<dbReference type="GO" id="GO:0015408">
    <property type="term" value="F:ABC-type ferric iron transporter activity"/>
    <property type="evidence" value="ECO:0007669"/>
    <property type="project" value="InterPro"/>
</dbReference>
<keyword evidence="3" id="KW-0410">Iron transport</keyword>
<evidence type="ECO:0000256" key="1">
    <source>
        <dbReference type="ARBA" id="ARBA00022448"/>
    </source>
</evidence>
<sequence length="354" mass="39171">MSALLSLKKVAIQLAGHRIVDELSFDLEPGDIGCLMGPSGCGKTTLLRAIAGFTPISNGSIELHGQLVSDSGKSVPTEQRQVGMMFQDFSLFPHLNVADNIRFGIEHLPSTEQEQRIKELLQRIGLNGYQKRFPHELSGGQQQRIALARALAPKPQLMLLDEPFSSLDAELRELLAQDVRFLLKEEGITALLVTHDQQEAFAMADKAGVMYSGQLLQWNTPYELYHEPQHQLVADFIGRGVLLQGQIREHQLHCALGVIDHEILCEQGNHDVTFLVRPDDVIITDRADSKLTAVVTGRGFRGSHYLYTLELPDTSQVLAVGASHQPLNEGTQVGIDIDFDHLVVFDSDVCELPD</sequence>
<dbReference type="Gene3D" id="2.40.50.100">
    <property type="match status" value="1"/>
</dbReference>
<feature type="domain" description="ABC transporter" evidence="9">
    <location>
        <begin position="5"/>
        <end position="237"/>
    </location>
</feature>
<proteinExistence type="predicted"/>
<dbReference type="CDD" id="cd03259">
    <property type="entry name" value="ABC_Carb_Solutes_like"/>
    <property type="match status" value="1"/>
</dbReference>
<keyword evidence="5 10" id="KW-0067">ATP-binding</keyword>
<dbReference type="SMART" id="SM00382">
    <property type="entry name" value="AAA"/>
    <property type="match status" value="1"/>
</dbReference>
<evidence type="ECO:0000256" key="8">
    <source>
        <dbReference type="ARBA" id="ARBA00023136"/>
    </source>
</evidence>
<reference evidence="10 11" key="1">
    <citation type="journal article" date="2011" name="Front. Microbiol.">
        <title>Genomic signatures of strain selection and enhancement in Bacillus atrophaeus var. globigii, a historical biowarfare simulant.</title>
        <authorList>
            <person name="Gibbons H.S."/>
            <person name="Broomall S.M."/>
            <person name="McNew L.A."/>
            <person name="Daligault H."/>
            <person name="Chapman C."/>
            <person name="Bruce D."/>
            <person name="Karavis M."/>
            <person name="Krepps M."/>
            <person name="McGregor P.A."/>
            <person name="Hong C."/>
            <person name="Park K.H."/>
            <person name="Akmal A."/>
            <person name="Feldman A."/>
            <person name="Lin J.S."/>
            <person name="Chang W.E."/>
            <person name="Higgs B.W."/>
            <person name="Demirev P."/>
            <person name="Lindquist J."/>
            <person name="Liem A."/>
            <person name="Fochler E."/>
            <person name="Read T.D."/>
            <person name="Tapia R."/>
            <person name="Johnson S."/>
            <person name="Bishop-Lilly K.A."/>
            <person name="Detter C."/>
            <person name="Han C."/>
            <person name="Sozhamannan S."/>
            <person name="Rosenzweig C.N."/>
            <person name="Skowronski E.W."/>
        </authorList>
    </citation>
    <scope>NUCLEOTIDE SEQUENCE [LARGE SCALE GENOMIC DNA]</scope>
    <source>
        <strain evidence="10 11">CL-SP19</strain>
    </source>
</reference>
<evidence type="ECO:0000256" key="4">
    <source>
        <dbReference type="ARBA" id="ARBA00022741"/>
    </source>
</evidence>
<dbReference type="PANTHER" id="PTHR42781:SF4">
    <property type="entry name" value="SPERMIDINE_PUTRESCINE IMPORT ATP-BINDING PROTEIN POTA"/>
    <property type="match status" value="1"/>
</dbReference>
<keyword evidence="11" id="KW-1185">Reference proteome</keyword>
<keyword evidence="6" id="KW-0408">Iron</keyword>
<dbReference type="InterPro" id="IPR017871">
    <property type="entry name" value="ABC_transporter-like_CS"/>
</dbReference>
<dbReference type="GO" id="GO:0005524">
    <property type="term" value="F:ATP binding"/>
    <property type="evidence" value="ECO:0007669"/>
    <property type="project" value="UniProtKB-KW"/>
</dbReference>
<dbReference type="InterPro" id="IPR003439">
    <property type="entry name" value="ABC_transporter-like_ATP-bd"/>
</dbReference>
<dbReference type="PANTHER" id="PTHR42781">
    <property type="entry name" value="SPERMIDINE/PUTRESCINE IMPORT ATP-BINDING PROTEIN POTA"/>
    <property type="match status" value="1"/>
</dbReference>
<dbReference type="AlphaFoldDB" id="A0A432ZGH9"/>
<evidence type="ECO:0000259" key="9">
    <source>
        <dbReference type="PROSITE" id="PS50893"/>
    </source>
</evidence>
<dbReference type="GO" id="GO:0043190">
    <property type="term" value="C:ATP-binding cassette (ABC) transporter complex"/>
    <property type="evidence" value="ECO:0007669"/>
    <property type="project" value="InterPro"/>
</dbReference>
<accession>A0A432ZGH9</accession>
<keyword evidence="8" id="KW-0472">Membrane</keyword>
<dbReference type="InterPro" id="IPR012340">
    <property type="entry name" value="NA-bd_OB-fold"/>
</dbReference>
<dbReference type="Gene3D" id="3.40.50.300">
    <property type="entry name" value="P-loop containing nucleotide triphosphate hydrolases"/>
    <property type="match status" value="1"/>
</dbReference>
<dbReference type="SUPFAM" id="SSF52540">
    <property type="entry name" value="P-loop containing nucleoside triphosphate hydrolases"/>
    <property type="match status" value="1"/>
</dbReference>
<dbReference type="InterPro" id="IPR008995">
    <property type="entry name" value="Mo/tungstate-bd_C_term_dom"/>
</dbReference>
<keyword evidence="2" id="KW-1003">Cell membrane</keyword>
<keyword evidence="4" id="KW-0547">Nucleotide-binding</keyword>
<dbReference type="PROSITE" id="PS50893">
    <property type="entry name" value="ABC_TRANSPORTER_2"/>
    <property type="match status" value="1"/>
</dbReference>
<dbReference type="InterPro" id="IPR050093">
    <property type="entry name" value="ABC_SmlMolc_Importer"/>
</dbReference>
<dbReference type="InterPro" id="IPR013611">
    <property type="entry name" value="Transp-assoc_OB_typ2"/>
</dbReference>
<dbReference type="GO" id="GO:0015697">
    <property type="term" value="P:quaternary ammonium group transport"/>
    <property type="evidence" value="ECO:0007669"/>
    <property type="project" value="UniProtKB-ARBA"/>
</dbReference>
<dbReference type="GO" id="GO:0016887">
    <property type="term" value="F:ATP hydrolysis activity"/>
    <property type="evidence" value="ECO:0007669"/>
    <property type="project" value="InterPro"/>
</dbReference>
<dbReference type="Proteomes" id="UP000287908">
    <property type="component" value="Unassembled WGS sequence"/>
</dbReference>
<evidence type="ECO:0000256" key="5">
    <source>
        <dbReference type="ARBA" id="ARBA00022840"/>
    </source>
</evidence>